<dbReference type="InterPro" id="IPR001956">
    <property type="entry name" value="CBM3"/>
</dbReference>
<dbReference type="Pfam" id="PF04616">
    <property type="entry name" value="Glyco_hydro_43"/>
    <property type="match status" value="1"/>
</dbReference>
<dbReference type="InterPro" id="IPR006710">
    <property type="entry name" value="Glyco_hydro_43"/>
</dbReference>
<reference evidence="8 9" key="1">
    <citation type="submission" date="2016-10" db="EMBL/GenBank/DDBJ databases">
        <authorList>
            <person name="de Groot N.N."/>
        </authorList>
    </citation>
    <scope>NUCLEOTIDE SEQUENCE [LARGE SCALE GENOMIC DNA]</scope>
    <source>
        <strain evidence="8 9">743A</strain>
    </source>
</reference>
<dbReference type="InterPro" id="IPR023296">
    <property type="entry name" value="Glyco_hydro_beta-prop_sf"/>
</dbReference>
<keyword evidence="3" id="KW-0378">Hydrolase</keyword>
<dbReference type="InterPro" id="IPR046780">
    <property type="entry name" value="aBig_2"/>
</dbReference>
<evidence type="ECO:0000256" key="3">
    <source>
        <dbReference type="ARBA" id="ARBA00022801"/>
    </source>
</evidence>
<evidence type="ECO:0000313" key="8">
    <source>
        <dbReference type="EMBL" id="SFR86577.1"/>
    </source>
</evidence>
<evidence type="ECO:0000313" key="9">
    <source>
        <dbReference type="Proteomes" id="UP000199659"/>
    </source>
</evidence>
<dbReference type="Gene3D" id="2.60.40.710">
    <property type="entry name" value="Endoglucanase-like"/>
    <property type="match status" value="1"/>
</dbReference>
<gene>
    <name evidence="8" type="ORF">SAMN05661086_02213</name>
</gene>
<dbReference type="EMBL" id="FOYZ01000008">
    <property type="protein sequence ID" value="SFR86577.1"/>
    <property type="molecule type" value="Genomic_DNA"/>
</dbReference>
<dbReference type="PROSITE" id="PS51172">
    <property type="entry name" value="CBM3"/>
    <property type="match status" value="1"/>
</dbReference>
<proteinExistence type="inferred from homology"/>
<evidence type="ECO:0000259" key="7">
    <source>
        <dbReference type="PROSITE" id="PS51172"/>
    </source>
</evidence>
<keyword evidence="4" id="KW-0326">Glycosidase</keyword>
<evidence type="ECO:0000256" key="5">
    <source>
        <dbReference type="PIRSR" id="PIRSR606710-1"/>
    </source>
</evidence>
<comment type="similarity">
    <text evidence="2">Belongs to the glycosyl hydrolase 43 family.</text>
</comment>
<dbReference type="InterPro" id="IPR050727">
    <property type="entry name" value="GH43_arabinanases"/>
</dbReference>
<dbReference type="Pfam" id="PF18998">
    <property type="entry name" value="Flg_new_2"/>
    <property type="match status" value="1"/>
</dbReference>
<evidence type="ECO:0000256" key="1">
    <source>
        <dbReference type="ARBA" id="ARBA00004834"/>
    </source>
</evidence>
<accession>A0A1I6K5W6</accession>
<dbReference type="GO" id="GO:0030248">
    <property type="term" value="F:cellulose binding"/>
    <property type="evidence" value="ECO:0007669"/>
    <property type="project" value="InterPro"/>
</dbReference>
<dbReference type="InterPro" id="IPR032291">
    <property type="entry name" value="Abn2_C"/>
</dbReference>
<name>A0A1I6K5W6_9FIRM</name>
<dbReference type="Gene3D" id="2.115.10.20">
    <property type="entry name" value="Glycosyl hydrolase domain, family 43"/>
    <property type="match status" value="1"/>
</dbReference>
<dbReference type="STRING" id="37658.SAMN05661086_02213"/>
<dbReference type="Pfam" id="PF00942">
    <property type="entry name" value="CBM_3"/>
    <property type="match status" value="1"/>
</dbReference>
<evidence type="ECO:0000256" key="2">
    <source>
        <dbReference type="ARBA" id="ARBA00009865"/>
    </source>
</evidence>
<feature type="domain" description="CBM3" evidence="7">
    <location>
        <begin position="1309"/>
        <end position="1444"/>
    </location>
</feature>
<dbReference type="SUPFAM" id="SSF49384">
    <property type="entry name" value="Carbohydrate-binding domain"/>
    <property type="match status" value="1"/>
</dbReference>
<evidence type="ECO:0000256" key="4">
    <source>
        <dbReference type="ARBA" id="ARBA00023295"/>
    </source>
</evidence>
<dbReference type="Proteomes" id="UP000199659">
    <property type="component" value="Unassembled WGS sequence"/>
</dbReference>
<protein>
    <submittedName>
        <fullName evidence="8">Beta-xylosidase</fullName>
    </submittedName>
</protein>
<dbReference type="InterPro" id="IPR008965">
    <property type="entry name" value="CBM2/CBM3_carb-bd_dom_sf"/>
</dbReference>
<dbReference type="Gene3D" id="2.40.128.10">
    <property type="match status" value="1"/>
</dbReference>
<sequence>MKPKYYKVISVILSIVLVMGPFQGWGSSKTILADNEKAAVKNGIKLTEEEVNTLTSESLQVRTSVHDPSITVDQDGNYYVFGSHMGVSSSKDLMNWSNVTSESTTSTLFADANGKSVSYADAFKDNAYKGQVVIKSREGNTYQVDFGDYDAAAWISDNTVAGNMWAPDVIYNETMGKWCMYLSLNGAKWNSAIILLTADRVEGPYIYQGPVLFSGFSTQASTKSYKNTDLELVIGEVDQLPEKYQKISNSSWGTYWPHAIDPCVFYDDNGKLWMSYGSWSGGIYVLELDEATGFRDYTISYGDDFEQKGAGVTKDSYFGKKIAGGYYVSGEGSYIEKIGEYYFLFMSYGFYSPEGGYNMRVFRSSTPDGSYVDVNGTSAIFNKYIMNYSSTNADDNRGLKLMGNYKWNTMGKAEIAQGHNSAFVDKDGKAYVVYHTKFNDGSAGHEVRVHQLFSNEDGWIVAAPYEYSGETISKTGYSKEDITGNYEMILHKFQVDYANLEYVEPVAITLNADGTITGTYTGSWNVNDGTPYATIVIDGDEYKGVYTKQFIDGSNIETMCFTVVNEDGVCVWGSKAPSDAVVVAQTVKSDLVSVPKNTYADIELISEGLNGADISWTSSNPSVLSNDGTITRPEVDTVVTLTETVSKGNYYYEKTYQVTVKATPQSTTESTLIGSYFVNDPQDLSSRLDGSLAVDNPFYKYTNYGLDLTNGAKITFDVDCTGEVHTLGTILAFMANKGDGGRLYFTPGSYLGYNGTGGYFDANIYNFGLVKDYIGEVAAVSLAFSSKGFTVSINGETVYTEEILTTTNGAGSVTKYENVLKWLQNSANELYFGYGSWWSSAGYDEANATISNVYCYAGPSTGTVAKELDTVYDFTDEVVLETSKTISYEANPFYNKNIDSVFIEYTINFSDSAVKNGWDGLFSFYNSKTGGRVSVQSAPYICYNDGSGKWIDVNQPGVTGGTNAISEYGLVAGKDYKFSLLVTNNTLEIYLDGVKLETGENSSGATYEELIDFITECDQFTWGVGEAVTAYWWTELCTLKDITIGSKIPSASGASITESVELTTSAISYMDNPFYGSSLEQLYLEYTINWNPQAAKNGWDGLFSFYNTETEGRVSFQSAPYICYNDGSGSWMDLNQPGAAGGTNVAASLETGKDYRFSFEITKNEVNMYVDGVKITTAENGGNATYADILNYITKCDKLTLGVGEGKTAYWWTENCTLNKLSISPVQVTVTADENGTVNESKAGNQVTVSAIAFPGYELEGWYVNGVKRSSSSVYSFEICKNVSVSPVFVLSTIPQVSETPTPAVTPTPTSTPEAQVKIQVTSENNVSINQQYVISATGTQSIDLSKLTIFYYYSRTSTIGQNFWCDFAGLLLNASPWYINYTPNVKAAFHNGYVEISFTESYILEPNGGNLNMGVRFAQSDWSSYQEFVDYGCKVFYNGVQIG</sequence>
<dbReference type="GO" id="GO:0004553">
    <property type="term" value="F:hydrolase activity, hydrolyzing O-glycosyl compounds"/>
    <property type="evidence" value="ECO:0007669"/>
    <property type="project" value="InterPro"/>
</dbReference>
<keyword evidence="9" id="KW-1185">Reference proteome</keyword>
<dbReference type="GO" id="GO:0005975">
    <property type="term" value="P:carbohydrate metabolic process"/>
    <property type="evidence" value="ECO:0007669"/>
    <property type="project" value="InterPro"/>
</dbReference>
<dbReference type="SMART" id="SM01067">
    <property type="entry name" value="CBM_3"/>
    <property type="match status" value="1"/>
</dbReference>
<dbReference type="CDD" id="cd18832">
    <property type="entry name" value="GH43_GsAbnA-like"/>
    <property type="match status" value="1"/>
</dbReference>
<dbReference type="Pfam" id="PF16369">
    <property type="entry name" value="GH43_C"/>
    <property type="match status" value="1"/>
</dbReference>
<feature type="active site" description="Proton acceptor" evidence="5">
    <location>
        <position position="67"/>
    </location>
</feature>
<dbReference type="SUPFAM" id="SSF75005">
    <property type="entry name" value="Arabinanase/levansucrase/invertase"/>
    <property type="match status" value="1"/>
</dbReference>
<dbReference type="OrthoDB" id="9801455at2"/>
<organism evidence="8 9">
    <name type="scientific">Anaeromicropila populeti</name>
    <dbReference type="NCBI Taxonomy" id="37658"/>
    <lineage>
        <taxon>Bacteria</taxon>
        <taxon>Bacillati</taxon>
        <taxon>Bacillota</taxon>
        <taxon>Clostridia</taxon>
        <taxon>Lachnospirales</taxon>
        <taxon>Lachnospiraceae</taxon>
        <taxon>Anaeromicropila</taxon>
    </lineage>
</organism>
<dbReference type="Pfam" id="PF20578">
    <property type="entry name" value="aBig_2"/>
    <property type="match status" value="1"/>
</dbReference>
<dbReference type="RefSeq" id="WP_092560730.1">
    <property type="nucleotide sequence ID" value="NZ_FOYZ01000008.1"/>
</dbReference>
<dbReference type="InterPro" id="IPR036966">
    <property type="entry name" value="CBM3_sf"/>
</dbReference>
<feature type="site" description="Important for catalytic activity, responsible for pKa modulation of the active site Glu and correct orientation of both the proton donor and substrate" evidence="6">
    <location>
        <position position="261"/>
    </location>
</feature>
<dbReference type="PANTHER" id="PTHR43301">
    <property type="entry name" value="ARABINAN ENDO-1,5-ALPHA-L-ARABINOSIDASE"/>
    <property type="match status" value="1"/>
</dbReference>
<feature type="active site" description="Proton donor" evidence="5">
    <location>
        <position position="331"/>
    </location>
</feature>
<dbReference type="PANTHER" id="PTHR43301:SF3">
    <property type="entry name" value="ARABINAN ENDO-1,5-ALPHA-L-ARABINOSIDASE A-RELATED"/>
    <property type="match status" value="1"/>
</dbReference>
<dbReference type="InterPro" id="IPR044060">
    <property type="entry name" value="Bacterial_rp_domain"/>
</dbReference>
<comment type="pathway">
    <text evidence="1">Glycan metabolism; L-arabinan degradation.</text>
</comment>
<evidence type="ECO:0000256" key="6">
    <source>
        <dbReference type="PIRSR" id="PIRSR606710-2"/>
    </source>
</evidence>